<organism evidence="3 4">
    <name type="scientific">Gemmobacter fulvus</name>
    <dbReference type="NCBI Taxonomy" id="2840474"/>
    <lineage>
        <taxon>Bacteria</taxon>
        <taxon>Pseudomonadati</taxon>
        <taxon>Pseudomonadota</taxon>
        <taxon>Alphaproteobacteria</taxon>
        <taxon>Rhodobacterales</taxon>
        <taxon>Paracoccaceae</taxon>
        <taxon>Gemmobacter</taxon>
    </lineage>
</organism>
<dbReference type="InterPro" id="IPR013096">
    <property type="entry name" value="Cupin_2"/>
</dbReference>
<dbReference type="SUPFAM" id="SSF51182">
    <property type="entry name" value="RmlC-like cupins"/>
    <property type="match status" value="1"/>
</dbReference>
<dbReference type="GO" id="GO:0003677">
    <property type="term" value="F:DNA binding"/>
    <property type="evidence" value="ECO:0007669"/>
    <property type="project" value="UniProtKB-KW"/>
</dbReference>
<dbReference type="GO" id="GO:0005829">
    <property type="term" value="C:cytosol"/>
    <property type="evidence" value="ECO:0007669"/>
    <property type="project" value="TreeGrafter"/>
</dbReference>
<protein>
    <submittedName>
        <fullName evidence="3">XRE family transcriptional regulator</fullName>
    </submittedName>
</protein>
<dbReference type="InterPro" id="IPR010982">
    <property type="entry name" value="Lambda_DNA-bd_dom_sf"/>
</dbReference>
<dbReference type="InterPro" id="IPR050807">
    <property type="entry name" value="TransReg_Diox_bact_type"/>
</dbReference>
<name>A0A975S140_9RHOB</name>
<dbReference type="PANTHER" id="PTHR46797">
    <property type="entry name" value="HTH-TYPE TRANSCRIPTIONAL REGULATOR"/>
    <property type="match status" value="1"/>
</dbReference>
<dbReference type="CDD" id="cd00093">
    <property type="entry name" value="HTH_XRE"/>
    <property type="match status" value="1"/>
</dbReference>
<dbReference type="SUPFAM" id="SSF47413">
    <property type="entry name" value="lambda repressor-like DNA-binding domains"/>
    <property type="match status" value="1"/>
</dbReference>
<dbReference type="Gene3D" id="2.60.120.10">
    <property type="entry name" value="Jelly Rolls"/>
    <property type="match status" value="1"/>
</dbReference>
<dbReference type="Proteomes" id="UP000679352">
    <property type="component" value="Chromosome"/>
</dbReference>
<reference evidence="3" key="1">
    <citation type="submission" date="2021-06" db="EMBL/GenBank/DDBJ databases">
        <title>Direct submission.</title>
        <authorList>
            <person name="Lee C.-S."/>
            <person name="Jin L."/>
        </authorList>
    </citation>
    <scope>NUCLEOTIDE SEQUENCE</scope>
    <source>
        <strain evidence="3">Con5</strain>
    </source>
</reference>
<proteinExistence type="predicted"/>
<dbReference type="GO" id="GO:0003700">
    <property type="term" value="F:DNA-binding transcription factor activity"/>
    <property type="evidence" value="ECO:0007669"/>
    <property type="project" value="TreeGrafter"/>
</dbReference>
<dbReference type="AlphaFoldDB" id="A0A975S140"/>
<dbReference type="PANTHER" id="PTHR46797:SF20">
    <property type="entry name" value="BLR4304 PROTEIN"/>
    <property type="match status" value="1"/>
</dbReference>
<gene>
    <name evidence="3" type="ORF">KM031_15725</name>
</gene>
<evidence type="ECO:0000313" key="4">
    <source>
        <dbReference type="Proteomes" id="UP000679352"/>
    </source>
</evidence>
<dbReference type="SMART" id="SM00530">
    <property type="entry name" value="HTH_XRE"/>
    <property type="match status" value="1"/>
</dbReference>
<dbReference type="Pfam" id="PF07883">
    <property type="entry name" value="Cupin_2"/>
    <property type="match status" value="1"/>
</dbReference>
<evidence type="ECO:0000259" key="2">
    <source>
        <dbReference type="PROSITE" id="PS50943"/>
    </source>
</evidence>
<sequence length="196" mass="21747">MASELGETIRQTRKRLKLTLRDLSERSGLTVSQLSKLENGKQRISVDLALKIAGVLQVPVTSFLAAPRPMPQARRSITRAGEGTRHETQGLVFEVLCSDFRDKSSLFWNVTVTGRSLDETGGWRSHSGEEFVQVLSGTLELHTRHYEPLVLNTGDSLLFDGEMEHGYVCLGAGPARLFMSNSMQRTMLYPLPDAQG</sequence>
<feature type="domain" description="HTH cro/C1-type" evidence="2">
    <location>
        <begin position="9"/>
        <end position="63"/>
    </location>
</feature>
<keyword evidence="4" id="KW-1185">Reference proteome</keyword>
<dbReference type="RefSeq" id="WP_215504506.1">
    <property type="nucleotide sequence ID" value="NZ_CP076361.1"/>
</dbReference>
<dbReference type="EMBL" id="CP076361">
    <property type="protein sequence ID" value="QWK90247.1"/>
    <property type="molecule type" value="Genomic_DNA"/>
</dbReference>
<dbReference type="Pfam" id="PF01381">
    <property type="entry name" value="HTH_3"/>
    <property type="match status" value="1"/>
</dbReference>
<dbReference type="InterPro" id="IPR014710">
    <property type="entry name" value="RmlC-like_jellyroll"/>
</dbReference>
<dbReference type="CDD" id="cd02209">
    <property type="entry name" value="cupin_XRE_C"/>
    <property type="match status" value="1"/>
</dbReference>
<evidence type="ECO:0000256" key="1">
    <source>
        <dbReference type="ARBA" id="ARBA00023125"/>
    </source>
</evidence>
<dbReference type="PROSITE" id="PS50943">
    <property type="entry name" value="HTH_CROC1"/>
    <property type="match status" value="1"/>
</dbReference>
<dbReference type="InterPro" id="IPR001387">
    <property type="entry name" value="Cro/C1-type_HTH"/>
</dbReference>
<evidence type="ECO:0000313" key="3">
    <source>
        <dbReference type="EMBL" id="QWK90247.1"/>
    </source>
</evidence>
<dbReference type="KEGG" id="gfu:KM031_15725"/>
<dbReference type="Gene3D" id="1.10.260.40">
    <property type="entry name" value="lambda repressor-like DNA-binding domains"/>
    <property type="match status" value="1"/>
</dbReference>
<accession>A0A975S140</accession>
<keyword evidence="1" id="KW-0238">DNA-binding</keyword>
<dbReference type="InterPro" id="IPR011051">
    <property type="entry name" value="RmlC_Cupin_sf"/>
</dbReference>